<sequence>MSDSLDMKGSFKTLLQKENPEYWIKAALANLTPERIIDSMEKGYNPIINFFDTKYLNLPGIKARARAILSNNWGHIEFYLLNPENTKAELLKHEGNSEILNTEPGTQYLNKMCAEAYRFIRELTFEERIIMLNTLKAQPRISLTDYSEICGLEGIPGEMIDKIIREFQSQGVLQIYVELNRPKEAKKSED</sequence>
<accession>A0A0F9G555</accession>
<evidence type="ECO:0000313" key="1">
    <source>
        <dbReference type="EMBL" id="KKL85581.1"/>
    </source>
</evidence>
<reference evidence="1" key="1">
    <citation type="journal article" date="2015" name="Nature">
        <title>Complex archaea that bridge the gap between prokaryotes and eukaryotes.</title>
        <authorList>
            <person name="Spang A."/>
            <person name="Saw J.H."/>
            <person name="Jorgensen S.L."/>
            <person name="Zaremba-Niedzwiedzka K."/>
            <person name="Martijn J."/>
            <person name="Lind A.E."/>
            <person name="van Eijk R."/>
            <person name="Schleper C."/>
            <person name="Guy L."/>
            <person name="Ettema T.J."/>
        </authorList>
    </citation>
    <scope>NUCLEOTIDE SEQUENCE</scope>
</reference>
<dbReference type="EMBL" id="LAZR01021365">
    <property type="protein sequence ID" value="KKL85581.1"/>
    <property type="molecule type" value="Genomic_DNA"/>
</dbReference>
<gene>
    <name evidence="1" type="ORF">LCGC14_1953310</name>
</gene>
<comment type="caution">
    <text evidence="1">The sequence shown here is derived from an EMBL/GenBank/DDBJ whole genome shotgun (WGS) entry which is preliminary data.</text>
</comment>
<protein>
    <submittedName>
        <fullName evidence="1">Uncharacterized protein</fullName>
    </submittedName>
</protein>
<proteinExistence type="predicted"/>
<dbReference type="AlphaFoldDB" id="A0A0F9G555"/>
<name>A0A0F9G555_9ZZZZ</name>
<organism evidence="1">
    <name type="scientific">marine sediment metagenome</name>
    <dbReference type="NCBI Taxonomy" id="412755"/>
    <lineage>
        <taxon>unclassified sequences</taxon>
        <taxon>metagenomes</taxon>
        <taxon>ecological metagenomes</taxon>
    </lineage>
</organism>